<dbReference type="OrthoDB" id="10330076at2759"/>
<dbReference type="Proteomes" id="UP000663828">
    <property type="component" value="Unassembled WGS sequence"/>
</dbReference>
<name>A0A815U7F8_ADIRI</name>
<evidence type="ECO:0000259" key="2">
    <source>
        <dbReference type="Pfam" id="PF10988"/>
    </source>
</evidence>
<dbReference type="EMBL" id="CAJNOR010004627">
    <property type="protein sequence ID" value="CAF1516975.1"/>
    <property type="molecule type" value="Genomic_DNA"/>
</dbReference>
<keyword evidence="1" id="KW-0812">Transmembrane</keyword>
<organism evidence="3 5">
    <name type="scientific">Adineta ricciae</name>
    <name type="common">Rotifer</name>
    <dbReference type="NCBI Taxonomy" id="249248"/>
    <lineage>
        <taxon>Eukaryota</taxon>
        <taxon>Metazoa</taxon>
        <taxon>Spiralia</taxon>
        <taxon>Gnathifera</taxon>
        <taxon>Rotifera</taxon>
        <taxon>Eurotatoria</taxon>
        <taxon>Bdelloidea</taxon>
        <taxon>Adinetida</taxon>
        <taxon>Adinetidae</taxon>
        <taxon>Adineta</taxon>
    </lineage>
</organism>
<keyword evidence="5" id="KW-1185">Reference proteome</keyword>
<gene>
    <name evidence="4" type="ORF">EDS130_LOCUS44169</name>
    <name evidence="3" type="ORF">XAT740_LOCUS40558</name>
</gene>
<comment type="caution">
    <text evidence="3">The sequence shown here is derived from an EMBL/GenBank/DDBJ whole genome shotgun (WGS) entry which is preliminary data.</text>
</comment>
<evidence type="ECO:0000313" key="5">
    <source>
        <dbReference type="Proteomes" id="UP000663828"/>
    </source>
</evidence>
<keyword evidence="1" id="KW-0472">Membrane</keyword>
<reference evidence="3" key="1">
    <citation type="submission" date="2021-02" db="EMBL/GenBank/DDBJ databases">
        <authorList>
            <person name="Nowell W R."/>
        </authorList>
    </citation>
    <scope>NUCLEOTIDE SEQUENCE</scope>
</reference>
<dbReference type="EMBL" id="CAJNOJ010000815">
    <property type="protein sequence ID" value="CAF1525478.1"/>
    <property type="molecule type" value="Genomic_DNA"/>
</dbReference>
<dbReference type="Gene3D" id="2.160.20.120">
    <property type="match status" value="1"/>
</dbReference>
<evidence type="ECO:0000256" key="1">
    <source>
        <dbReference type="SAM" id="Phobius"/>
    </source>
</evidence>
<accession>A0A815U7F8</accession>
<proteinExistence type="predicted"/>
<feature type="transmembrane region" description="Helical" evidence="1">
    <location>
        <begin position="234"/>
        <end position="253"/>
    </location>
</feature>
<dbReference type="Pfam" id="PF10988">
    <property type="entry name" value="DUF2807"/>
    <property type="match status" value="1"/>
</dbReference>
<dbReference type="Proteomes" id="UP000663852">
    <property type="component" value="Unassembled WGS sequence"/>
</dbReference>
<evidence type="ECO:0000313" key="3">
    <source>
        <dbReference type="EMBL" id="CAF1516975.1"/>
    </source>
</evidence>
<protein>
    <recommendedName>
        <fullName evidence="2">Putative auto-transporter adhesin head GIN domain-containing protein</fullName>
    </recommendedName>
</protein>
<evidence type="ECO:0000313" key="4">
    <source>
        <dbReference type="EMBL" id="CAF1525478.1"/>
    </source>
</evidence>
<sequence>MINGEIRRVNYPLDNDITSLESDGIISYVITQLHGNILKSTLQIETEQWVHDCCITIKSKNTLKINIKNGQYPKIIAYVGIRKSLSLIEMSGTERIRTTNSINSQYLKLKMSGSSSGDIQLNISSKLYIEMSGTAHLTLSGHVNDSAIIHLTGVNTFDGTRCSIEKVSLFVTGVGTAYIVGHSAVDIDVSSVGTVYYRGPIRKLHYTGVGSVKSMDNWSKYSYRSSANYKKQNYFIFVIFVIIQFIRSFFILLK</sequence>
<feature type="domain" description="Putative auto-transporter adhesin head GIN" evidence="2">
    <location>
        <begin position="40"/>
        <end position="199"/>
    </location>
</feature>
<dbReference type="InterPro" id="IPR021255">
    <property type="entry name" value="DUF2807"/>
</dbReference>
<dbReference type="AlphaFoldDB" id="A0A815U7F8"/>
<keyword evidence="1" id="KW-1133">Transmembrane helix</keyword>